<feature type="compositionally biased region" description="Low complexity" evidence="1">
    <location>
        <begin position="32"/>
        <end position="41"/>
    </location>
</feature>
<comment type="caution">
    <text evidence="2">The sequence shown here is derived from an EMBL/GenBank/DDBJ whole genome shotgun (WGS) entry which is preliminary data.</text>
</comment>
<evidence type="ECO:0000313" key="2">
    <source>
        <dbReference type="EMBL" id="KAJ5438983.1"/>
    </source>
</evidence>
<dbReference type="AlphaFoldDB" id="A0AAD6BZF3"/>
<evidence type="ECO:0000256" key="1">
    <source>
        <dbReference type="SAM" id="MobiDB-lite"/>
    </source>
</evidence>
<feature type="compositionally biased region" description="Basic and acidic residues" evidence="1">
    <location>
        <begin position="1"/>
        <end position="19"/>
    </location>
</feature>
<proteinExistence type="predicted"/>
<protein>
    <submittedName>
        <fullName evidence="2">Uncharacterized protein</fullName>
    </submittedName>
</protein>
<dbReference type="RefSeq" id="XP_056762212.1">
    <property type="nucleotide sequence ID" value="XM_056913363.1"/>
</dbReference>
<feature type="compositionally biased region" description="Low complexity" evidence="1">
    <location>
        <begin position="58"/>
        <end position="83"/>
    </location>
</feature>
<dbReference type="GeneID" id="81603606"/>
<sequence length="527" mass="59952">MGSRKGSDGPVTREKKDRVLPSGRVSRPNANAKIAKSARSPSKPKRPPGRPFKMPARSSSSQLSSRSTSAVPSPATASLTSTPAPRPLSMLEALPVEVIEQIFLYSLNLNLPRASPVLAAAISREQIYRILIILAFWDDPPTNPRSAAINRILRPLDYVSLTLDQRGRLQEAVFRCRWCTMERLREQIPTIIILTIHQQWINLGITMKPDQQAALDKFMNRQDDTIRIFHGEGPPLKVAPHLCQHPEMQRLSRIPGPHKYQLHVKPMVMVEVRSETMKSIVAWPALAILKFPDHLLRGGKTGFTPDDVMYLEMLRMCSNNFAQNDTPLLPSTISTVDRTVLHEGVGNAIRTQNYNALISLLKIDEYIFRFHMSRQGRPVCYTIPSDHFLTVTRVGRDKPHLNAAFFEALIRASAESIPSNAPEILQWTLENVRLSQRNPNTYNEINGKLAHWLSNFVLRLPEQLDYIQEFPQGQLFNCGQLDPLDMEACRFIEEVLEPWRGPPTNWMPESLFRIDDWWVKKSDLSEN</sequence>
<reference evidence="2" key="2">
    <citation type="journal article" date="2023" name="IMA Fungus">
        <title>Comparative genomic study of the Penicillium genus elucidates a diverse pangenome and 15 lateral gene transfer events.</title>
        <authorList>
            <person name="Petersen C."/>
            <person name="Sorensen T."/>
            <person name="Nielsen M.R."/>
            <person name="Sondergaard T.E."/>
            <person name="Sorensen J.L."/>
            <person name="Fitzpatrick D.A."/>
            <person name="Frisvad J.C."/>
            <person name="Nielsen K.L."/>
        </authorList>
    </citation>
    <scope>NUCLEOTIDE SEQUENCE</scope>
    <source>
        <strain evidence="2">IBT 16125</strain>
    </source>
</reference>
<dbReference type="Proteomes" id="UP001213681">
    <property type="component" value="Unassembled WGS sequence"/>
</dbReference>
<feature type="region of interest" description="Disordered" evidence="1">
    <location>
        <begin position="1"/>
        <end position="86"/>
    </location>
</feature>
<evidence type="ECO:0000313" key="3">
    <source>
        <dbReference type="Proteomes" id="UP001213681"/>
    </source>
</evidence>
<reference evidence="2" key="1">
    <citation type="submission" date="2022-12" db="EMBL/GenBank/DDBJ databases">
        <authorList>
            <person name="Petersen C."/>
        </authorList>
    </citation>
    <scope>NUCLEOTIDE SEQUENCE</scope>
    <source>
        <strain evidence="2">IBT 16125</strain>
    </source>
</reference>
<gene>
    <name evidence="2" type="ORF">N7458_009981</name>
</gene>
<accession>A0AAD6BZF3</accession>
<dbReference type="EMBL" id="JAPVEA010000008">
    <property type="protein sequence ID" value="KAJ5438983.1"/>
    <property type="molecule type" value="Genomic_DNA"/>
</dbReference>
<organism evidence="2 3">
    <name type="scientific">Penicillium daleae</name>
    <dbReference type="NCBI Taxonomy" id="63821"/>
    <lineage>
        <taxon>Eukaryota</taxon>
        <taxon>Fungi</taxon>
        <taxon>Dikarya</taxon>
        <taxon>Ascomycota</taxon>
        <taxon>Pezizomycotina</taxon>
        <taxon>Eurotiomycetes</taxon>
        <taxon>Eurotiomycetidae</taxon>
        <taxon>Eurotiales</taxon>
        <taxon>Aspergillaceae</taxon>
        <taxon>Penicillium</taxon>
    </lineage>
</organism>
<name>A0AAD6BZF3_9EURO</name>
<keyword evidence="3" id="KW-1185">Reference proteome</keyword>